<keyword evidence="2" id="KW-1185">Reference proteome</keyword>
<dbReference type="HOGENOM" id="CLU_2647911_0_0_10"/>
<sequence length="76" mass="8035">MESLLVRFDGSSGVQVSQCMEIFPGCAVGLSGSHVSQCIEGIVSGESVSVLLSKVGVFMILQFIGEGKKKKRQLTS</sequence>
<dbReference type="STRING" id="517417.Cpar_1851"/>
<dbReference type="Proteomes" id="UP000008811">
    <property type="component" value="Chromosome"/>
</dbReference>
<dbReference type="EMBL" id="CP001099">
    <property type="protein sequence ID" value="ACF12243.1"/>
    <property type="molecule type" value="Genomic_DNA"/>
</dbReference>
<name>B3QQP0_CHLP8</name>
<dbReference type="KEGG" id="cpc:Cpar_1851"/>
<reference evidence="1" key="1">
    <citation type="submission" date="2008-06" db="EMBL/GenBank/DDBJ databases">
        <title>Complete sequence of Chlorobaculum parvum NCIB 8327.</title>
        <authorList>
            <consortium name="US DOE Joint Genome Institute"/>
            <person name="Lucas S."/>
            <person name="Copeland A."/>
            <person name="Lapidus A."/>
            <person name="Glavina del Rio T."/>
            <person name="Dalin E."/>
            <person name="Tice H."/>
            <person name="Bruce D."/>
            <person name="Goodwin L."/>
            <person name="Pitluck S."/>
            <person name="Schmutz J."/>
            <person name="Larimer F."/>
            <person name="Land M."/>
            <person name="Hauser L."/>
            <person name="Kyrpides N."/>
            <person name="Mikhailova N."/>
            <person name="Zhao F."/>
            <person name="Li T."/>
            <person name="Liu Z."/>
            <person name="Overmann J."/>
            <person name="Bryant D.A."/>
            <person name="Richardson P."/>
        </authorList>
    </citation>
    <scope>NUCLEOTIDE SEQUENCE [LARGE SCALE GENOMIC DNA]</scope>
    <source>
        <strain evidence="1">NCIB 8327</strain>
    </source>
</reference>
<accession>B3QQP0</accession>
<gene>
    <name evidence="1" type="ordered locus">Cpar_1851</name>
</gene>
<dbReference type="AlphaFoldDB" id="B3QQP0"/>
<proteinExistence type="predicted"/>
<evidence type="ECO:0000313" key="2">
    <source>
        <dbReference type="Proteomes" id="UP000008811"/>
    </source>
</evidence>
<protein>
    <submittedName>
        <fullName evidence="1">Uncharacterized protein</fullName>
    </submittedName>
</protein>
<evidence type="ECO:0000313" key="1">
    <source>
        <dbReference type="EMBL" id="ACF12243.1"/>
    </source>
</evidence>
<organism evidence="1 2">
    <name type="scientific">Chlorobaculum parvum (strain DSM 263 / NCIMB 8327)</name>
    <name type="common">Chlorobium vibrioforme subsp. thiosulfatophilum</name>
    <dbReference type="NCBI Taxonomy" id="517417"/>
    <lineage>
        <taxon>Bacteria</taxon>
        <taxon>Pseudomonadati</taxon>
        <taxon>Chlorobiota</taxon>
        <taxon>Chlorobiia</taxon>
        <taxon>Chlorobiales</taxon>
        <taxon>Chlorobiaceae</taxon>
        <taxon>Chlorobaculum</taxon>
    </lineage>
</organism>